<dbReference type="Proteomes" id="UP000325440">
    <property type="component" value="Unassembled WGS sequence"/>
</dbReference>
<evidence type="ECO:0000313" key="3">
    <source>
        <dbReference type="Proteomes" id="UP000325440"/>
    </source>
</evidence>
<proteinExistence type="predicted"/>
<gene>
    <name evidence="2" type="ORF">CINCED_3A017824</name>
</gene>
<keyword evidence="3" id="KW-1185">Reference proteome</keyword>
<reference evidence="2 3" key="1">
    <citation type="submission" date="2019-08" db="EMBL/GenBank/DDBJ databases">
        <authorList>
            <person name="Alioto T."/>
            <person name="Alioto T."/>
            <person name="Gomez Garrido J."/>
        </authorList>
    </citation>
    <scope>NUCLEOTIDE SEQUENCE [LARGE SCALE GENOMIC DNA]</scope>
</reference>
<dbReference type="EMBL" id="CABPRJ010000480">
    <property type="protein sequence ID" value="VVC28379.1"/>
    <property type="molecule type" value="Genomic_DNA"/>
</dbReference>
<sequence>MAESVPKFNSGSHVIQCNENEFNVFQTKIKTEWFESGFIGENLDDFDNYSDDLDNYSVDLKYKLDYLKDTTQIAGTYNNEEMETTFKSEPMSSIATLLKKEYINDTSCFTKETNISESNSQEWKNSNLIVSSSYTKKINTNQSDGDSVSKHEILLTSKVPISSQTLKINHNCSEYCAWCRKSFAVLDNPHHIGRLRNIETQNAFLKIESSLDILSCICDRCWNFLKKTHQLQKTAQTTQRHTPHVSNNVTKVNVDNVDSVNDGFRIENATNVNEVDKESGTENLDRDDEKTEVKNKVIVDGKIKVRNMAGFDEGSEVDNKTKFDEGFGLDNTMNKSVNHFKHHNRHSKKKKHKKRKQPLSTCSVHNCFKCSIHPISSDEYVRINQIISQFDFCNIILVESQRKKSILMGMPPLSLCEEHLDMVNVLTTCQLCGNKLNGHLDSKEWKMHDEWNEILKCNNIPLILKPGMFICTSCQNCISKCNTLSPNILEDFRQNVKKRNDACRKSFGCIPQVNIPNIYQESNVDPLNHAFNKVDSPTKIKFSEPLTTSTYYFKPYNSEHHSKSKSEEKIQSHVNKVLDILTVPEIKSTKNTNLNCYNNFDPRKLKLKLIDEEMNSITADSLLSDVHKKHSKISLSSYLGKGHKKMLTKRTNKIMSLLRIPPYAQSSDKSLKNKHSLAKPTGGAENQILNDNLNKSTENKSFKNKSTQIQNIASENQMLNNNFNNFTKNKSTQIQNFAAENQMLNNNFNNFTKNKSTQIQNVAAEMDANKDLLPLHVCSLLDNNESEISIHFEADKNQSISNSHPMVHKNKLGKTEKTRKCSPVNTNIHSSQNVINIENKEFNQNNSEMATEYSYRYVYHEDESSSDLNEENTNNIAENVVIVKPNKYDQRFSLLNSKNLHHMKPINHSELRKKLRNVVHQRISNGGIKKQKLNNIYELNENESYIYETNNSIEENSIDLNDNKKNVFRHLNTPTISTLFPRTNENVDSNKNDIIDLLSDEDEGIIIPTDTNSMDETSSTDNGSSIHIGRCYSLNQNYSKPLQCKRTLQRVDDFYSSAVRSLSENEILSEDSQEYEILYPEDALNNQSNLNTTHSFSMSEIDSQNTEFAQQHISTNEEIEDLTQSDSDKSDSDNDENVIHIELDESNQHIYENLMTRFNNNSSDILMYLMDNYQMFYNGKLVLSENASTNASNSLNYHLNHLYQLYGDPTMNNTSVSFLPDSSDSTLNDITTTTSATHTPIMVSKLNNSPSTHSLITIISEDEESDT</sequence>
<evidence type="ECO:0000313" key="2">
    <source>
        <dbReference type="EMBL" id="VVC28379.1"/>
    </source>
</evidence>
<protein>
    <submittedName>
        <fullName evidence="2">Uncharacterized protein</fullName>
    </submittedName>
</protein>
<organism evidence="2 3">
    <name type="scientific">Cinara cedri</name>
    <dbReference type="NCBI Taxonomy" id="506608"/>
    <lineage>
        <taxon>Eukaryota</taxon>
        <taxon>Metazoa</taxon>
        <taxon>Ecdysozoa</taxon>
        <taxon>Arthropoda</taxon>
        <taxon>Hexapoda</taxon>
        <taxon>Insecta</taxon>
        <taxon>Pterygota</taxon>
        <taxon>Neoptera</taxon>
        <taxon>Paraneoptera</taxon>
        <taxon>Hemiptera</taxon>
        <taxon>Sternorrhyncha</taxon>
        <taxon>Aphidomorpha</taxon>
        <taxon>Aphidoidea</taxon>
        <taxon>Aphididae</taxon>
        <taxon>Lachninae</taxon>
        <taxon>Cinara</taxon>
    </lineage>
</organism>
<name>A0A5E4M834_9HEMI</name>
<accession>A0A5E4M834</accession>
<dbReference type="OrthoDB" id="249703at2759"/>
<feature type="region of interest" description="Disordered" evidence="1">
    <location>
        <begin position="666"/>
        <end position="689"/>
    </location>
</feature>
<evidence type="ECO:0000256" key="1">
    <source>
        <dbReference type="SAM" id="MobiDB-lite"/>
    </source>
</evidence>
<dbReference type="AlphaFoldDB" id="A0A5E4M834"/>